<evidence type="ECO:0000313" key="2">
    <source>
        <dbReference type="Proteomes" id="UP000050443"/>
    </source>
</evidence>
<reference evidence="1 2" key="1">
    <citation type="submission" date="2014-09" db="EMBL/GenBank/DDBJ databases">
        <title>Genome sequence of Flavobacterium aquidurense RC62.</title>
        <authorList>
            <person name="Kim J.F."/>
            <person name="Kwak M.-J."/>
        </authorList>
    </citation>
    <scope>NUCLEOTIDE SEQUENCE [LARGE SCALE GENOMIC DNA]</scope>
    <source>
        <strain evidence="1 2">RC62</strain>
    </source>
</reference>
<protein>
    <submittedName>
        <fullName evidence="1">Uncharacterized protein</fullName>
    </submittedName>
</protein>
<sequence length="42" mass="5145">MFVIYYFQNSQQQMLLDKIDYKNLLFIIKTAKNKQLIYSILI</sequence>
<organism evidence="1 2">
    <name type="scientific">Flavobacterium aquidurense</name>
    <dbReference type="NCBI Taxonomy" id="362413"/>
    <lineage>
        <taxon>Bacteria</taxon>
        <taxon>Pseudomonadati</taxon>
        <taxon>Bacteroidota</taxon>
        <taxon>Flavobacteriia</taxon>
        <taxon>Flavobacteriales</taxon>
        <taxon>Flavobacteriaceae</taxon>
        <taxon>Flavobacterium</taxon>
    </lineage>
</organism>
<comment type="caution">
    <text evidence="1">The sequence shown here is derived from an EMBL/GenBank/DDBJ whole genome shotgun (WGS) entry which is preliminary data.</text>
</comment>
<dbReference type="STRING" id="362413.RC62_432"/>
<dbReference type="PATRIC" id="fig|362413.3.peg.414"/>
<dbReference type="AlphaFoldDB" id="A0A0Q0RUA8"/>
<accession>A0A0Q0RUA8</accession>
<dbReference type="Proteomes" id="UP000050443">
    <property type="component" value="Unassembled WGS sequence"/>
</dbReference>
<name>A0A0Q0RUA8_9FLAO</name>
<dbReference type="EMBL" id="JRLF01000010">
    <property type="protein sequence ID" value="KQB40539.1"/>
    <property type="molecule type" value="Genomic_DNA"/>
</dbReference>
<gene>
    <name evidence="1" type="ORF">RC62_432</name>
</gene>
<proteinExistence type="predicted"/>
<evidence type="ECO:0000313" key="1">
    <source>
        <dbReference type="EMBL" id="KQB40539.1"/>
    </source>
</evidence>